<dbReference type="Proteomes" id="UP000789405">
    <property type="component" value="Unassembled WGS sequence"/>
</dbReference>
<sequence length="72" mass="8297">SNSSPNLYLESITLNTEAKKRRFKSWAKSVLCNNELRSHISDSIPTNNSIEKISSKDLDALYKKKPEEMRKI</sequence>
<protein>
    <submittedName>
        <fullName evidence="1">8028_t:CDS:1</fullName>
    </submittedName>
</protein>
<keyword evidence="2" id="KW-1185">Reference proteome</keyword>
<reference evidence="1" key="1">
    <citation type="submission" date="2021-06" db="EMBL/GenBank/DDBJ databases">
        <authorList>
            <person name="Kallberg Y."/>
            <person name="Tangrot J."/>
            <person name="Rosling A."/>
        </authorList>
    </citation>
    <scope>NUCLEOTIDE SEQUENCE</scope>
    <source>
        <strain evidence="1">MA453B</strain>
    </source>
</reference>
<dbReference type="AlphaFoldDB" id="A0A9N9PAI1"/>
<name>A0A9N9PAI1_9GLOM</name>
<evidence type="ECO:0000313" key="1">
    <source>
        <dbReference type="EMBL" id="CAG8804385.1"/>
    </source>
</evidence>
<feature type="non-terminal residue" evidence="1">
    <location>
        <position position="1"/>
    </location>
</feature>
<accession>A0A9N9PAI1</accession>
<organism evidence="1 2">
    <name type="scientific">Dentiscutata erythropus</name>
    <dbReference type="NCBI Taxonomy" id="1348616"/>
    <lineage>
        <taxon>Eukaryota</taxon>
        <taxon>Fungi</taxon>
        <taxon>Fungi incertae sedis</taxon>
        <taxon>Mucoromycota</taxon>
        <taxon>Glomeromycotina</taxon>
        <taxon>Glomeromycetes</taxon>
        <taxon>Diversisporales</taxon>
        <taxon>Gigasporaceae</taxon>
        <taxon>Dentiscutata</taxon>
    </lineage>
</organism>
<dbReference type="EMBL" id="CAJVPY010038926">
    <property type="protein sequence ID" value="CAG8804385.1"/>
    <property type="molecule type" value="Genomic_DNA"/>
</dbReference>
<proteinExistence type="predicted"/>
<evidence type="ECO:0000313" key="2">
    <source>
        <dbReference type="Proteomes" id="UP000789405"/>
    </source>
</evidence>
<comment type="caution">
    <text evidence="1">The sequence shown here is derived from an EMBL/GenBank/DDBJ whole genome shotgun (WGS) entry which is preliminary data.</text>
</comment>
<gene>
    <name evidence="1" type="ORF">DERYTH_LOCUS24091</name>
</gene>
<feature type="non-terminal residue" evidence="1">
    <location>
        <position position="72"/>
    </location>
</feature>